<dbReference type="RefSeq" id="WP_273949150.1">
    <property type="nucleotide sequence ID" value="NZ_JAQSIP010000002.1"/>
</dbReference>
<protein>
    <submittedName>
        <fullName evidence="2">Uncharacterized protein</fullName>
    </submittedName>
</protein>
<name>A0ABT5MUX8_9BURK</name>
<sequence>MSLAFELKTETGEDFDPACLDVQVFQGDTRIEGSRITLSTTGTGADRVLRLKSNVVVDEPAVTVNLRAGCDLKTARRYVLLTDLPQDGSASQLSAEAPLVRAPLVAAAGSAAPAATAPTAAATAPRREGKPVEPREANRARERRTDLPATAPTAAGPRQAKETPTQASASKARLKLEAPLTAGVDHPTTLRLSPSLAVVPQEGSSPQRLESLAAWNALSRSLEQVLADADKRSVLEAENKRLKAASLAAQGQVNELQVRLAEAEDARYANPLVYGLSAALVLLLGAMAYAWTRKSKLPAKAAGAEPAPAPKKKGKLPWWQTGLKGGATAATAAAPVSQLPPQAEAGPSEFPKSTLDRPAFGPSLSGVHVDLDLSESAFRRLEGMGASPTQDSTFAASVAPVSKLPDPVAAASAPTQGGKAPMDLFDVQQHAEFFVSLGQYDEAIEVLQKHINQFPEATPLAYLDLLKIHHMLSRTGEYAHWRERFNAVFSAEVPPFSAFGKGGKSLESYPRTLSYLEKVWGSPRALVAVEDSLFRAHAVSIGEFFDLEAFKDLLVLQAVARQLAQDATVQGSSAIESRLQAGDLSMAFQSSRDVHASTTPAQLPEAFMPVEPISGFGPSTQMPGAESLLDLDLSELVVEQAPQPVSPLEAPLQTPPKPPVHLDLEMDSLLTAPKAEAVPALPELVSPLDSPLDFVLDANSMASPLDVGLSLLPEEPLPSSKLDDSHLIDFDMFEADLLKAQEKSRGAKDPKA</sequence>
<reference evidence="2 3" key="1">
    <citation type="submission" date="2023-02" db="EMBL/GenBank/DDBJ databases">
        <title>Bacterial whole genomic sequence of Curvibacter sp. HBC61.</title>
        <authorList>
            <person name="Le V."/>
            <person name="Ko S.-R."/>
            <person name="Ahn C.-Y."/>
            <person name="Oh H.-M."/>
        </authorList>
    </citation>
    <scope>NUCLEOTIDE SEQUENCE [LARGE SCALE GENOMIC DNA]</scope>
    <source>
        <strain evidence="2 3">HBC61</strain>
    </source>
</reference>
<evidence type="ECO:0000256" key="1">
    <source>
        <dbReference type="SAM" id="MobiDB-lite"/>
    </source>
</evidence>
<organism evidence="2 3">
    <name type="scientific">Curvibacter cyanobacteriorum</name>
    <dbReference type="NCBI Taxonomy" id="3026422"/>
    <lineage>
        <taxon>Bacteria</taxon>
        <taxon>Pseudomonadati</taxon>
        <taxon>Pseudomonadota</taxon>
        <taxon>Betaproteobacteria</taxon>
        <taxon>Burkholderiales</taxon>
        <taxon>Comamonadaceae</taxon>
        <taxon>Curvibacter</taxon>
    </lineage>
</organism>
<feature type="compositionally biased region" description="Basic and acidic residues" evidence="1">
    <location>
        <begin position="125"/>
        <end position="146"/>
    </location>
</feature>
<feature type="region of interest" description="Disordered" evidence="1">
    <location>
        <begin position="111"/>
        <end position="172"/>
    </location>
</feature>
<evidence type="ECO:0000313" key="3">
    <source>
        <dbReference type="Proteomes" id="UP001528673"/>
    </source>
</evidence>
<proteinExistence type="predicted"/>
<comment type="caution">
    <text evidence="2">The sequence shown here is derived from an EMBL/GenBank/DDBJ whole genome shotgun (WGS) entry which is preliminary data.</text>
</comment>
<gene>
    <name evidence="2" type="ORF">PSQ40_04640</name>
</gene>
<accession>A0ABT5MUX8</accession>
<keyword evidence="3" id="KW-1185">Reference proteome</keyword>
<dbReference type="EMBL" id="JAQSIP010000002">
    <property type="protein sequence ID" value="MDD0837852.1"/>
    <property type="molecule type" value="Genomic_DNA"/>
</dbReference>
<evidence type="ECO:0000313" key="2">
    <source>
        <dbReference type="EMBL" id="MDD0837852.1"/>
    </source>
</evidence>
<feature type="compositionally biased region" description="Low complexity" evidence="1">
    <location>
        <begin position="111"/>
        <end position="124"/>
    </location>
</feature>
<dbReference type="Proteomes" id="UP001528673">
    <property type="component" value="Unassembled WGS sequence"/>
</dbReference>